<protein>
    <submittedName>
        <fullName evidence="15">Iron complex outermembrane recepter protein</fullName>
    </submittedName>
</protein>
<keyword evidence="10 11" id="KW-0998">Cell outer membrane</keyword>
<dbReference type="STRING" id="1166340.SAMN05192583_2468"/>
<dbReference type="AlphaFoldDB" id="A0A1H8FK89"/>
<keyword evidence="6" id="KW-0408">Iron</keyword>
<organism evidence="15 16">
    <name type="scientific">Sphingomonas gellani</name>
    <dbReference type="NCBI Taxonomy" id="1166340"/>
    <lineage>
        <taxon>Bacteria</taxon>
        <taxon>Pseudomonadati</taxon>
        <taxon>Pseudomonadota</taxon>
        <taxon>Alphaproteobacteria</taxon>
        <taxon>Sphingomonadales</taxon>
        <taxon>Sphingomonadaceae</taxon>
        <taxon>Sphingomonas</taxon>
    </lineage>
</organism>
<keyword evidence="4" id="KW-0410">Iron transport</keyword>
<dbReference type="InterPro" id="IPR039426">
    <property type="entry name" value="TonB-dep_rcpt-like"/>
</dbReference>
<dbReference type="GO" id="GO:0009279">
    <property type="term" value="C:cell outer membrane"/>
    <property type="evidence" value="ECO:0007669"/>
    <property type="project" value="UniProtKB-SubCell"/>
</dbReference>
<reference evidence="16" key="1">
    <citation type="submission" date="2016-10" db="EMBL/GenBank/DDBJ databases">
        <authorList>
            <person name="Varghese N."/>
            <person name="Submissions S."/>
        </authorList>
    </citation>
    <scope>NUCLEOTIDE SEQUENCE [LARGE SCALE GENOMIC DNA]</scope>
    <source>
        <strain evidence="16">S6-262</strain>
    </source>
</reference>
<evidence type="ECO:0000313" key="16">
    <source>
        <dbReference type="Proteomes" id="UP000199206"/>
    </source>
</evidence>
<gene>
    <name evidence="15" type="ORF">SAMN05192583_2468</name>
</gene>
<evidence type="ECO:0000259" key="14">
    <source>
        <dbReference type="Pfam" id="PF07715"/>
    </source>
</evidence>
<evidence type="ECO:0000256" key="4">
    <source>
        <dbReference type="ARBA" id="ARBA00022496"/>
    </source>
</evidence>
<dbReference type="InterPro" id="IPR012910">
    <property type="entry name" value="Plug_dom"/>
</dbReference>
<dbReference type="PROSITE" id="PS52016">
    <property type="entry name" value="TONB_DEPENDENT_REC_3"/>
    <property type="match status" value="1"/>
</dbReference>
<evidence type="ECO:0000313" key="15">
    <source>
        <dbReference type="EMBL" id="SEN32036.1"/>
    </source>
</evidence>
<evidence type="ECO:0000256" key="10">
    <source>
        <dbReference type="ARBA" id="ARBA00023237"/>
    </source>
</evidence>
<evidence type="ECO:0000256" key="6">
    <source>
        <dbReference type="ARBA" id="ARBA00023004"/>
    </source>
</evidence>
<evidence type="ECO:0000256" key="2">
    <source>
        <dbReference type="ARBA" id="ARBA00022448"/>
    </source>
</evidence>
<accession>A0A1H8FK89</accession>
<dbReference type="EMBL" id="FOCF01000006">
    <property type="protein sequence ID" value="SEN32036.1"/>
    <property type="molecule type" value="Genomic_DNA"/>
</dbReference>
<name>A0A1H8FK89_9SPHN</name>
<comment type="similarity">
    <text evidence="11 12">Belongs to the TonB-dependent receptor family.</text>
</comment>
<evidence type="ECO:0000256" key="8">
    <source>
        <dbReference type="ARBA" id="ARBA00023077"/>
    </source>
</evidence>
<dbReference type="Pfam" id="PF07715">
    <property type="entry name" value="Plug"/>
    <property type="match status" value="1"/>
</dbReference>
<evidence type="ECO:0000256" key="11">
    <source>
        <dbReference type="PROSITE-ProRule" id="PRU01360"/>
    </source>
</evidence>
<keyword evidence="8 12" id="KW-0798">TonB box</keyword>
<dbReference type="PANTHER" id="PTHR32552">
    <property type="entry name" value="FERRICHROME IRON RECEPTOR-RELATED"/>
    <property type="match status" value="1"/>
</dbReference>
<evidence type="ECO:0000256" key="12">
    <source>
        <dbReference type="RuleBase" id="RU003357"/>
    </source>
</evidence>
<keyword evidence="5 11" id="KW-0812">Transmembrane</keyword>
<feature type="domain" description="TonB-dependent receptor-like beta-barrel" evidence="13">
    <location>
        <begin position="316"/>
        <end position="785"/>
    </location>
</feature>
<keyword evidence="9 11" id="KW-0472">Membrane</keyword>
<evidence type="ECO:0000256" key="7">
    <source>
        <dbReference type="ARBA" id="ARBA00023065"/>
    </source>
</evidence>
<proteinExistence type="inferred from homology"/>
<dbReference type="GO" id="GO:0006826">
    <property type="term" value="P:iron ion transport"/>
    <property type="evidence" value="ECO:0007669"/>
    <property type="project" value="UniProtKB-KW"/>
</dbReference>
<evidence type="ECO:0000256" key="1">
    <source>
        <dbReference type="ARBA" id="ARBA00004571"/>
    </source>
</evidence>
<keyword evidence="7" id="KW-0406">Ion transport</keyword>
<keyword evidence="16" id="KW-1185">Reference proteome</keyword>
<keyword evidence="2 11" id="KW-0813">Transport</keyword>
<feature type="domain" description="TonB-dependent receptor plug" evidence="14">
    <location>
        <begin position="88"/>
        <end position="199"/>
    </location>
</feature>
<keyword evidence="3 11" id="KW-1134">Transmembrane beta strand</keyword>
<sequence>MHYIQSDIVFVRIWMDSAAHLSGVAFMRINPTALLSLAGLMSPAPLAAQTMATADDGPQIVTGGTRTAGETRMPDVIVTARRREENAQAVPASLNVVGGDLLDLSYTVNTQGVTALIPSLNYSSANPRNTALTIRGLGSSVVAVSQSNDGLEPGVGFYVDQVYHARPATAAFDFADIAQIEELRGPQGTLFGKNTTAGAINITSRAPTFTREGFAELSYGDYNLVQARGWVSGPISDTVAYRLSAVATRRDGILDNVATGRAANTVGTQAVRGQLLFKPSETLQTRIIADFTNFQAYCCTQVFVRVGETQRPLSRRYAYLAGQFGYAPASTDPYDRRINYDGPLGVDTNEGGVSAITDWRVGIGTITAVTAWRFWNWDAENDRDYTGLPIQLSQHIPSRQDQYSQEIRLASDGERRISYVVGLYGFRQRITGRPISIYGPAAAGWLIGQTTGANNTPVPTNLLDGYGQDGRTDFRTQSYAAFGEVNVRIVPTLTATGGLRYTHEDKDGYYSTFTFGGPAATSSALINARLGILRGQSYQAHDKDGSLSGRANLAWNVTDGVFGYASYARGFKSGGINMSGLPLNAQNQPALATAVVRPERNTTYEVGLKTQPFDRRLVFNIDGFYTRVRDFQATIVDSSQTAALRGYLSNIPKVTVKGIEADATAIVVAGLTVRAGVAYSDGRYTDYPAGPCPLELQTNQTAVCSLTGKRLASLPPWAITAGIDYSHQVAGGSVFLHADTASRSGYNGDPTLSRYTRIDAYNLTNASIGYRFAGGLELAVFARNLLDSNYLQNVTVQAGNSGLILGTPGDPRVIGVTLRTRQ</sequence>
<comment type="subcellular location">
    <subcellularLocation>
        <location evidence="1 11">Cell outer membrane</location>
        <topology evidence="1 11">Multi-pass membrane protein</topology>
    </subcellularLocation>
</comment>
<dbReference type="Proteomes" id="UP000199206">
    <property type="component" value="Unassembled WGS sequence"/>
</dbReference>
<evidence type="ECO:0000256" key="3">
    <source>
        <dbReference type="ARBA" id="ARBA00022452"/>
    </source>
</evidence>
<dbReference type="SUPFAM" id="SSF56935">
    <property type="entry name" value="Porins"/>
    <property type="match status" value="1"/>
</dbReference>
<evidence type="ECO:0000259" key="13">
    <source>
        <dbReference type="Pfam" id="PF00593"/>
    </source>
</evidence>
<dbReference type="PANTHER" id="PTHR32552:SF81">
    <property type="entry name" value="TONB-DEPENDENT OUTER MEMBRANE RECEPTOR"/>
    <property type="match status" value="1"/>
</dbReference>
<dbReference type="Gene3D" id="2.40.170.20">
    <property type="entry name" value="TonB-dependent receptor, beta-barrel domain"/>
    <property type="match status" value="1"/>
</dbReference>
<evidence type="ECO:0000256" key="9">
    <source>
        <dbReference type="ARBA" id="ARBA00023136"/>
    </source>
</evidence>
<dbReference type="InterPro" id="IPR000531">
    <property type="entry name" value="Beta-barrel_TonB"/>
</dbReference>
<evidence type="ECO:0000256" key="5">
    <source>
        <dbReference type="ARBA" id="ARBA00022692"/>
    </source>
</evidence>
<dbReference type="Pfam" id="PF00593">
    <property type="entry name" value="TonB_dep_Rec_b-barrel"/>
    <property type="match status" value="1"/>
</dbReference>
<dbReference type="InterPro" id="IPR036942">
    <property type="entry name" value="Beta-barrel_TonB_sf"/>
</dbReference>